<evidence type="ECO:0000313" key="1">
    <source>
        <dbReference type="EMBL" id="MEQ5349968.1"/>
    </source>
</evidence>
<dbReference type="EMBL" id="JBEEWF010000015">
    <property type="protein sequence ID" value="MEQ5349968.1"/>
    <property type="molecule type" value="Genomic_DNA"/>
</dbReference>
<dbReference type="RefSeq" id="WP_349420290.1">
    <property type="nucleotide sequence ID" value="NZ_JBEEWF010000015.1"/>
</dbReference>
<keyword evidence="2" id="KW-1185">Reference proteome</keyword>
<sequence>MGKYIYRIDKEINFKAINDYTFRAKRWFPDMFPHKILIEKTNSIPSNEGIYRICFFTNFSLANEYVNYLRTKSLLFRCLKSSIMQAGFHETWDDGFAIGDAYLFWCKEYLNEKNERFSMAGLPFNDIQIFHEKKWVDLNQYIQHAQ</sequence>
<organism evidence="1 2">
    <name type="scientific">Proteus genomosp. 6</name>
    <dbReference type="NCBI Taxonomy" id="1311820"/>
    <lineage>
        <taxon>Bacteria</taxon>
        <taxon>Pseudomonadati</taxon>
        <taxon>Pseudomonadota</taxon>
        <taxon>Gammaproteobacteria</taxon>
        <taxon>Enterobacterales</taxon>
        <taxon>Morganellaceae</taxon>
        <taxon>Proteus</taxon>
    </lineage>
</organism>
<proteinExistence type="predicted"/>
<reference evidence="1 2" key="1">
    <citation type="submission" date="2024-04" db="EMBL/GenBank/DDBJ databases">
        <title>Role of Flies in the Dissemination of Carbapenem-Resistant Enterobacteriaceae (CRE): An Epidemiological and Genomic Study in China.</title>
        <authorList>
            <person name="Kaichao C."/>
            <person name="Zhang R."/>
            <person name="Chen S."/>
        </authorList>
    </citation>
    <scope>NUCLEOTIDE SEQUENCE [LARGE SCALE GENOMIC DNA]</scope>
    <source>
        <strain evidence="2">fly-1011</strain>
    </source>
</reference>
<evidence type="ECO:0000313" key="2">
    <source>
        <dbReference type="Proteomes" id="UP001436462"/>
    </source>
</evidence>
<accession>A0ABV1LE03</accession>
<protein>
    <submittedName>
        <fullName evidence="1">Uncharacterized protein</fullName>
    </submittedName>
</protein>
<name>A0ABV1LE03_9GAMM</name>
<comment type="caution">
    <text evidence="1">The sequence shown here is derived from an EMBL/GenBank/DDBJ whole genome shotgun (WGS) entry which is preliminary data.</text>
</comment>
<dbReference type="Proteomes" id="UP001436462">
    <property type="component" value="Unassembled WGS sequence"/>
</dbReference>
<gene>
    <name evidence="1" type="ORF">ABN253_17520</name>
</gene>